<keyword evidence="2" id="KW-1185">Reference proteome</keyword>
<comment type="caution">
    <text evidence="1">The sequence shown here is derived from an EMBL/GenBank/DDBJ whole genome shotgun (WGS) entry which is preliminary data.</text>
</comment>
<name>A0AAN8SYB1_SOLBU</name>
<evidence type="ECO:0000313" key="2">
    <source>
        <dbReference type="Proteomes" id="UP001371456"/>
    </source>
</evidence>
<dbReference type="EMBL" id="JBANQN010000010">
    <property type="protein sequence ID" value="KAK6778085.1"/>
    <property type="molecule type" value="Genomic_DNA"/>
</dbReference>
<organism evidence="1 2">
    <name type="scientific">Solanum bulbocastanum</name>
    <name type="common">Wild potato</name>
    <dbReference type="NCBI Taxonomy" id="147425"/>
    <lineage>
        <taxon>Eukaryota</taxon>
        <taxon>Viridiplantae</taxon>
        <taxon>Streptophyta</taxon>
        <taxon>Embryophyta</taxon>
        <taxon>Tracheophyta</taxon>
        <taxon>Spermatophyta</taxon>
        <taxon>Magnoliopsida</taxon>
        <taxon>eudicotyledons</taxon>
        <taxon>Gunneridae</taxon>
        <taxon>Pentapetalae</taxon>
        <taxon>asterids</taxon>
        <taxon>lamiids</taxon>
        <taxon>Solanales</taxon>
        <taxon>Solanaceae</taxon>
        <taxon>Solanoideae</taxon>
        <taxon>Solaneae</taxon>
        <taxon>Solanum</taxon>
    </lineage>
</organism>
<protein>
    <submittedName>
        <fullName evidence="1">Uncharacterized protein</fullName>
    </submittedName>
</protein>
<sequence length="150" mass="16946">MYEAWMSGQDPSSLVRDYLNTIMPPLIQVSPSDPIYPPGFGPYANTSNVVGTSTVRPLRTPMMSNLLFVPTMPTNNVLQPIMVLKSNNDPPFKVPRDHGYTSEEALKISSSYPHTHNIVPLSKLIKLLRTRGDEEMTRKMNSLEQRVRDM</sequence>
<evidence type="ECO:0000313" key="1">
    <source>
        <dbReference type="EMBL" id="KAK6778085.1"/>
    </source>
</evidence>
<dbReference type="Proteomes" id="UP001371456">
    <property type="component" value="Unassembled WGS sequence"/>
</dbReference>
<accession>A0AAN8SYB1</accession>
<proteinExistence type="predicted"/>
<gene>
    <name evidence="1" type="ORF">RDI58_024803</name>
</gene>
<reference evidence="1 2" key="1">
    <citation type="submission" date="2024-02" db="EMBL/GenBank/DDBJ databases">
        <title>de novo genome assembly of Solanum bulbocastanum strain 11H21.</title>
        <authorList>
            <person name="Hosaka A.J."/>
        </authorList>
    </citation>
    <scope>NUCLEOTIDE SEQUENCE [LARGE SCALE GENOMIC DNA]</scope>
    <source>
        <tissue evidence="1">Young leaves</tissue>
    </source>
</reference>
<dbReference type="AlphaFoldDB" id="A0AAN8SYB1"/>